<keyword evidence="1" id="KW-1133">Transmembrane helix</keyword>
<comment type="caution">
    <text evidence="2">The sequence shown here is derived from an EMBL/GenBank/DDBJ whole genome shotgun (WGS) entry which is preliminary data.</text>
</comment>
<dbReference type="EMBL" id="CAXLJM020000019">
    <property type="protein sequence ID" value="CAL8084919.1"/>
    <property type="molecule type" value="Genomic_DNA"/>
</dbReference>
<sequence>MECPQQEFTGLRAICLFDMPSNQVFGKTLLSSKPETVSFFQVSQLKAKIMPSFIALKCLKCVIIPKHITKLLKIRLTNPNPKVTLEYLLMQVLFPNCTVSERSEYFLPFFRYAHAIIHGGIKSPQLTVEADWYHFVTCANVMERGRLSFWGYVSAFDQTIWILLIVSILISSLYFRCTLKKMKKCVAGMSLPLCMLLEQGTKIAHMQNIRLVAALWMLTGIVFTNSYKGENITKLTSPIDNYKLDSFEKLVGATQSFAFYSNNLMSQMFNDLINSPENLKSILSQGTAEGKEMLSRIYSSDFDVTFMSNQSDADWNIVKKINATMKRPTTIQELVEMEAPSYLLNKIAKCKFDAYIGSYEKVLSMFVTIKSKLEGRENEWFVSMSKKPLGGSKKSWEFRYIDASAVEFEKRVHSLAQSHIVEWWTGRIQWITQWNYTVKVNRIPKEPWNCEVHLGIFTPMQYAVDLIDPWYKPESWDRDHPQFVKNYRQIIPSSIPSVNINILLNDNLSEWTDNGITAKWIQKSVFPIELLDHLYPGSNMRSKLDIANEIHILLLTSSNCKSRTKYCSLCNITKILAIKPNFGGLTISVEFESGVLNSLSQTDRKLSDLSYIFHSNLTNLFFPTRQEQLAIHPVAQQHGDGTFQLYLEMCSSQKSLLQLRGNPDMEDRFSLVLLISCNQLFKIIPTFIHKHTVQVAKMAYVPEQVT</sequence>
<evidence type="ECO:0000313" key="3">
    <source>
        <dbReference type="Proteomes" id="UP001642540"/>
    </source>
</evidence>
<keyword evidence="1" id="KW-0812">Transmembrane</keyword>
<name>A0ABP1Q4W7_9HEXA</name>
<protein>
    <submittedName>
        <fullName evidence="2">Uncharacterized protein</fullName>
    </submittedName>
</protein>
<reference evidence="2 3" key="1">
    <citation type="submission" date="2024-08" db="EMBL/GenBank/DDBJ databases">
        <authorList>
            <person name="Cucini C."/>
            <person name="Frati F."/>
        </authorList>
    </citation>
    <scope>NUCLEOTIDE SEQUENCE [LARGE SCALE GENOMIC DNA]</scope>
</reference>
<feature type="transmembrane region" description="Helical" evidence="1">
    <location>
        <begin position="149"/>
        <end position="175"/>
    </location>
</feature>
<dbReference type="Proteomes" id="UP001642540">
    <property type="component" value="Unassembled WGS sequence"/>
</dbReference>
<keyword evidence="3" id="KW-1185">Reference proteome</keyword>
<organism evidence="2 3">
    <name type="scientific">Orchesella dallaii</name>
    <dbReference type="NCBI Taxonomy" id="48710"/>
    <lineage>
        <taxon>Eukaryota</taxon>
        <taxon>Metazoa</taxon>
        <taxon>Ecdysozoa</taxon>
        <taxon>Arthropoda</taxon>
        <taxon>Hexapoda</taxon>
        <taxon>Collembola</taxon>
        <taxon>Entomobryomorpha</taxon>
        <taxon>Entomobryoidea</taxon>
        <taxon>Orchesellidae</taxon>
        <taxon>Orchesellinae</taxon>
        <taxon>Orchesella</taxon>
    </lineage>
</organism>
<accession>A0ABP1Q4W7</accession>
<keyword evidence="1" id="KW-0472">Membrane</keyword>
<proteinExistence type="predicted"/>
<evidence type="ECO:0000313" key="2">
    <source>
        <dbReference type="EMBL" id="CAL8084919.1"/>
    </source>
</evidence>
<evidence type="ECO:0000256" key="1">
    <source>
        <dbReference type="SAM" id="Phobius"/>
    </source>
</evidence>
<feature type="transmembrane region" description="Helical" evidence="1">
    <location>
        <begin position="209"/>
        <end position="227"/>
    </location>
</feature>
<gene>
    <name evidence="2" type="ORF">ODALV1_LOCUS5947</name>
</gene>